<evidence type="ECO:0000313" key="4">
    <source>
        <dbReference type="EMBL" id="MFD1836464.1"/>
    </source>
</evidence>
<evidence type="ECO:0000256" key="2">
    <source>
        <dbReference type="ARBA" id="ARBA00022840"/>
    </source>
</evidence>
<dbReference type="Proteomes" id="UP001597280">
    <property type="component" value="Unassembled WGS sequence"/>
</dbReference>
<proteinExistence type="predicted"/>
<dbReference type="SUPFAM" id="SSF52540">
    <property type="entry name" value="P-loop containing nucleoside triphosphate hydrolases"/>
    <property type="match status" value="1"/>
</dbReference>
<gene>
    <name evidence="4" type="ORF">ACFSDA_15470</name>
</gene>
<evidence type="ECO:0000256" key="3">
    <source>
        <dbReference type="SAM" id="MobiDB-lite"/>
    </source>
</evidence>
<evidence type="ECO:0000256" key="1">
    <source>
        <dbReference type="ARBA" id="ARBA00022741"/>
    </source>
</evidence>
<name>A0ABW4Q1N9_9MICO</name>
<accession>A0ABW4Q1N9</accession>
<dbReference type="PANTHER" id="PTHR43384">
    <property type="entry name" value="SEPTUM SITE-DETERMINING PROTEIN MIND HOMOLOG, CHLOROPLASTIC-RELATED"/>
    <property type="match status" value="1"/>
</dbReference>
<keyword evidence="2" id="KW-0067">ATP-binding</keyword>
<feature type="compositionally biased region" description="Low complexity" evidence="3">
    <location>
        <begin position="383"/>
        <end position="411"/>
    </location>
</feature>
<feature type="region of interest" description="Disordered" evidence="3">
    <location>
        <begin position="372"/>
        <end position="411"/>
    </location>
</feature>
<keyword evidence="1" id="KW-0547">Nucleotide-binding</keyword>
<dbReference type="PANTHER" id="PTHR43384:SF6">
    <property type="entry name" value="SEPTUM SITE-DETERMINING PROTEIN MIND HOMOLOG, CHLOROPLASTIC"/>
    <property type="match status" value="1"/>
</dbReference>
<dbReference type="EMBL" id="JBHUFL010000003">
    <property type="protein sequence ID" value="MFD1836464.1"/>
    <property type="molecule type" value="Genomic_DNA"/>
</dbReference>
<sequence length="411" mass="42966">MIDLVLCASGADEVRIVHDLAQDGDHDVRVVRRCADLAETAAVVGAGIGQAVLLDLSVRGLGRDVLAGLLEHVAVIGLRAETAPEQTSLGLRQVVDAGAPIDEILAAISAAIDGEETAEPWTRDPVLDDAPEGGRVVVVWGPAGAPGRSTLAVNLAAEAARAGRDTVLVDADTYGPALGQLLGVIDEAPGIVAACRAFDRDTLDSRTLDALLPVVQPRLRLLSGIGVPSRWAELGRSSLDGLWRALSRRGELVIVDVAAPLEEDEELSYDTAAPQRNGASLTAIQRADAVIATATADPVSLTRLLRENDRLRDLGVRELHVVVNRMGSPVPGDRVKELLGTRMPTTSLHLLPDDPGACRTAVWDGALLAESSPRSPLRRALRDLAASPALQGEAPSTGPAEEAAPEPARAG</sequence>
<dbReference type="Gene3D" id="3.40.50.300">
    <property type="entry name" value="P-loop containing nucleotide triphosphate hydrolases"/>
    <property type="match status" value="1"/>
</dbReference>
<evidence type="ECO:0000313" key="5">
    <source>
        <dbReference type="Proteomes" id="UP001597280"/>
    </source>
</evidence>
<dbReference type="RefSeq" id="WP_343905959.1">
    <property type="nucleotide sequence ID" value="NZ_BAAAIS010000003.1"/>
</dbReference>
<keyword evidence="5" id="KW-1185">Reference proteome</keyword>
<dbReference type="Pfam" id="PF10609">
    <property type="entry name" value="ParA"/>
    <property type="match status" value="1"/>
</dbReference>
<protein>
    <submittedName>
        <fullName evidence="4">CpaE family protein</fullName>
    </submittedName>
</protein>
<dbReference type="InterPro" id="IPR027417">
    <property type="entry name" value="P-loop_NTPase"/>
</dbReference>
<organism evidence="4 5">
    <name type="scientific">Brachybacterium rhamnosum</name>
    <dbReference type="NCBI Taxonomy" id="173361"/>
    <lineage>
        <taxon>Bacteria</taxon>
        <taxon>Bacillati</taxon>
        <taxon>Actinomycetota</taxon>
        <taxon>Actinomycetes</taxon>
        <taxon>Micrococcales</taxon>
        <taxon>Dermabacteraceae</taxon>
        <taxon>Brachybacterium</taxon>
    </lineage>
</organism>
<dbReference type="InterPro" id="IPR050625">
    <property type="entry name" value="ParA/MinD_ATPase"/>
</dbReference>
<comment type="caution">
    <text evidence="4">The sequence shown here is derived from an EMBL/GenBank/DDBJ whole genome shotgun (WGS) entry which is preliminary data.</text>
</comment>
<dbReference type="InterPro" id="IPR033756">
    <property type="entry name" value="YlxH/NBP35"/>
</dbReference>
<reference evidence="5" key="1">
    <citation type="journal article" date="2019" name="Int. J. Syst. Evol. Microbiol.">
        <title>The Global Catalogue of Microorganisms (GCM) 10K type strain sequencing project: providing services to taxonomists for standard genome sequencing and annotation.</title>
        <authorList>
            <consortium name="The Broad Institute Genomics Platform"/>
            <consortium name="The Broad Institute Genome Sequencing Center for Infectious Disease"/>
            <person name="Wu L."/>
            <person name="Ma J."/>
        </authorList>
    </citation>
    <scope>NUCLEOTIDE SEQUENCE [LARGE SCALE GENOMIC DNA]</scope>
    <source>
        <strain evidence="5">JCM 11650</strain>
    </source>
</reference>